<reference evidence="7 8" key="1">
    <citation type="submission" date="2017-10" db="EMBL/GenBank/DDBJ databases">
        <title>Genome sequence of Caulobacter mirabilis FWC38.</title>
        <authorList>
            <person name="Fiebig A."/>
            <person name="Crosson S."/>
        </authorList>
    </citation>
    <scope>NUCLEOTIDE SEQUENCE [LARGE SCALE GENOMIC DNA]</scope>
    <source>
        <strain evidence="7 8">FWC 38</strain>
    </source>
</reference>
<dbReference type="PROSITE" id="PS51354">
    <property type="entry name" value="GLUTAREDOXIN_2"/>
    <property type="match status" value="1"/>
</dbReference>
<comment type="similarity">
    <text evidence="2 5">Belongs to the glutaredoxin family.</text>
</comment>
<dbReference type="PANTHER" id="PTHR45694:SF18">
    <property type="entry name" value="GLUTAREDOXIN-1-RELATED"/>
    <property type="match status" value="1"/>
</dbReference>
<evidence type="ECO:0000256" key="4">
    <source>
        <dbReference type="ARBA" id="ARBA00022982"/>
    </source>
</evidence>
<keyword evidence="5" id="KW-0676">Redox-active center</keyword>
<evidence type="ECO:0000256" key="5">
    <source>
        <dbReference type="RuleBase" id="RU364065"/>
    </source>
</evidence>
<evidence type="ECO:0000259" key="6">
    <source>
        <dbReference type="Pfam" id="PF00462"/>
    </source>
</evidence>
<dbReference type="PRINTS" id="PR00160">
    <property type="entry name" value="GLUTAREDOXIN"/>
</dbReference>
<dbReference type="InterPro" id="IPR036249">
    <property type="entry name" value="Thioredoxin-like_sf"/>
</dbReference>
<dbReference type="Pfam" id="PF00462">
    <property type="entry name" value="Glutaredoxin"/>
    <property type="match status" value="1"/>
</dbReference>
<dbReference type="GO" id="GO:0015038">
    <property type="term" value="F:glutathione disulfide oxidoreductase activity"/>
    <property type="evidence" value="ECO:0007669"/>
    <property type="project" value="UniProtKB-UniRule"/>
</dbReference>
<evidence type="ECO:0000256" key="2">
    <source>
        <dbReference type="ARBA" id="ARBA00007787"/>
    </source>
</evidence>
<dbReference type="GO" id="GO:0045454">
    <property type="term" value="P:cell redox homeostasis"/>
    <property type="evidence" value="ECO:0007669"/>
    <property type="project" value="InterPro"/>
</dbReference>
<dbReference type="GO" id="GO:0034599">
    <property type="term" value="P:cellular response to oxidative stress"/>
    <property type="evidence" value="ECO:0007669"/>
    <property type="project" value="TreeGrafter"/>
</dbReference>
<evidence type="ECO:0000256" key="3">
    <source>
        <dbReference type="ARBA" id="ARBA00022448"/>
    </source>
</evidence>
<dbReference type="CDD" id="cd03418">
    <property type="entry name" value="GRX_GRXb_1_3_like"/>
    <property type="match status" value="1"/>
</dbReference>
<dbReference type="NCBIfam" id="TIGR02181">
    <property type="entry name" value="GRX_bact"/>
    <property type="match status" value="1"/>
</dbReference>
<dbReference type="InterPro" id="IPR014025">
    <property type="entry name" value="Glutaredoxin_subgr"/>
</dbReference>
<dbReference type="AlphaFoldDB" id="A0A2D2AUD3"/>
<dbReference type="EMBL" id="CP024201">
    <property type="protein sequence ID" value="ATQ41618.1"/>
    <property type="molecule type" value="Genomic_DNA"/>
</dbReference>
<dbReference type="SUPFAM" id="SSF52833">
    <property type="entry name" value="Thioredoxin-like"/>
    <property type="match status" value="1"/>
</dbReference>
<dbReference type="Gene3D" id="3.40.30.10">
    <property type="entry name" value="Glutaredoxin"/>
    <property type="match status" value="1"/>
</dbReference>
<dbReference type="KEGG" id="cmb:CSW64_03905"/>
<evidence type="ECO:0000313" key="8">
    <source>
        <dbReference type="Proteomes" id="UP000228945"/>
    </source>
</evidence>
<feature type="domain" description="Glutaredoxin" evidence="6">
    <location>
        <begin position="4"/>
        <end position="63"/>
    </location>
</feature>
<proteinExistence type="inferred from homology"/>
<dbReference type="InterPro" id="IPR002109">
    <property type="entry name" value="Glutaredoxin"/>
</dbReference>
<comment type="function">
    <text evidence="1 5">Has a glutathione-disulfide oxidoreductase activity in the presence of NADPH and glutathione reductase. Reduces low molecular weight disulfides and proteins.</text>
</comment>
<protein>
    <recommendedName>
        <fullName evidence="5">Glutaredoxin</fullName>
    </recommendedName>
</protein>
<dbReference type="InterPro" id="IPR011900">
    <property type="entry name" value="GRX_bact"/>
</dbReference>
<dbReference type="GO" id="GO:0005737">
    <property type="term" value="C:cytoplasm"/>
    <property type="evidence" value="ECO:0007669"/>
    <property type="project" value="TreeGrafter"/>
</dbReference>
<sequence length="84" mass="9279">MAKVTIYTRPFCGFCSRAIALLEDKGADFEEIEAGMDPKLRQEMMSRSGRTTFPQIFVGDRHIGGCDDMMALECEGKLDALLAA</sequence>
<dbReference type="Proteomes" id="UP000228945">
    <property type="component" value="Chromosome"/>
</dbReference>
<dbReference type="OrthoDB" id="9814618at2"/>
<dbReference type="RefSeq" id="WP_099620875.1">
    <property type="nucleotide sequence ID" value="NZ_CP024201.1"/>
</dbReference>
<dbReference type="PANTHER" id="PTHR45694">
    <property type="entry name" value="GLUTAREDOXIN 2"/>
    <property type="match status" value="1"/>
</dbReference>
<evidence type="ECO:0000256" key="1">
    <source>
        <dbReference type="ARBA" id="ARBA00002549"/>
    </source>
</evidence>
<gene>
    <name evidence="7" type="primary">grxC</name>
    <name evidence="7" type="ORF">CSW64_03905</name>
</gene>
<keyword evidence="4 5" id="KW-0249">Electron transport</keyword>
<accession>A0A2D2AUD3</accession>
<name>A0A2D2AUD3_9CAUL</name>
<keyword evidence="5" id="KW-0963">Cytoplasm</keyword>
<organism evidence="7 8">
    <name type="scientific">Caulobacter mirabilis</name>
    <dbReference type="NCBI Taxonomy" id="69666"/>
    <lineage>
        <taxon>Bacteria</taxon>
        <taxon>Pseudomonadati</taxon>
        <taxon>Pseudomonadota</taxon>
        <taxon>Alphaproteobacteria</taxon>
        <taxon>Caulobacterales</taxon>
        <taxon>Caulobacteraceae</taxon>
        <taxon>Caulobacter</taxon>
    </lineage>
</organism>
<keyword evidence="8" id="KW-1185">Reference proteome</keyword>
<keyword evidence="3 5" id="KW-0813">Transport</keyword>
<evidence type="ECO:0000313" key="7">
    <source>
        <dbReference type="EMBL" id="ATQ41618.1"/>
    </source>
</evidence>